<feature type="transmembrane region" description="Helical" evidence="5">
    <location>
        <begin position="110"/>
        <end position="131"/>
    </location>
</feature>
<dbReference type="InterPro" id="IPR007016">
    <property type="entry name" value="O-antigen_ligase-rel_domated"/>
</dbReference>
<evidence type="ECO:0000256" key="4">
    <source>
        <dbReference type="ARBA" id="ARBA00023136"/>
    </source>
</evidence>
<protein>
    <recommendedName>
        <fullName evidence="6">O-antigen ligase-related domain-containing protein</fullName>
    </recommendedName>
</protein>
<feature type="transmembrane region" description="Helical" evidence="5">
    <location>
        <begin position="12"/>
        <end position="37"/>
    </location>
</feature>
<evidence type="ECO:0000256" key="2">
    <source>
        <dbReference type="ARBA" id="ARBA00022692"/>
    </source>
</evidence>
<keyword evidence="2 5" id="KW-0812">Transmembrane</keyword>
<accession>A0AAT9H0G7</accession>
<dbReference type="RefSeq" id="WP_369618072.1">
    <property type="nucleotide sequence ID" value="NZ_AP031573.1"/>
</dbReference>
<dbReference type="PANTHER" id="PTHR37422">
    <property type="entry name" value="TEICHURONIC ACID BIOSYNTHESIS PROTEIN TUAE"/>
    <property type="match status" value="1"/>
</dbReference>
<feature type="transmembrane region" description="Helical" evidence="5">
    <location>
        <begin position="184"/>
        <end position="213"/>
    </location>
</feature>
<reference evidence="7" key="1">
    <citation type="submission" date="2024-05" db="EMBL/GenBank/DDBJ databases">
        <title>Whole-Genome Sequence of CFS9, a Potential Fish Probiotic Isolated from the Body Surface of Silurus asotus.</title>
        <authorList>
            <person name="Kojima M."/>
            <person name="Tobioka K."/>
            <person name="Yokota K."/>
            <person name="Nakatani H."/>
            <person name="Hori K."/>
            <person name="Tamaru Y."/>
            <person name="Okazaki F."/>
        </authorList>
    </citation>
    <scope>NUCLEOTIDE SEQUENCE</scope>
    <source>
        <strain evidence="7">CFS9</strain>
    </source>
</reference>
<feature type="transmembrane region" description="Helical" evidence="5">
    <location>
        <begin position="219"/>
        <end position="238"/>
    </location>
</feature>
<keyword evidence="3 5" id="KW-1133">Transmembrane helix</keyword>
<feature type="domain" description="O-antigen ligase-related" evidence="6">
    <location>
        <begin position="184"/>
        <end position="342"/>
    </location>
</feature>
<evidence type="ECO:0000256" key="3">
    <source>
        <dbReference type="ARBA" id="ARBA00022989"/>
    </source>
</evidence>
<dbReference type="EMBL" id="AP031573">
    <property type="protein sequence ID" value="BFM42975.1"/>
    <property type="molecule type" value="Genomic_DNA"/>
</dbReference>
<dbReference type="GO" id="GO:0016020">
    <property type="term" value="C:membrane"/>
    <property type="evidence" value="ECO:0007669"/>
    <property type="project" value="UniProtKB-SubCell"/>
</dbReference>
<evidence type="ECO:0000256" key="1">
    <source>
        <dbReference type="ARBA" id="ARBA00004141"/>
    </source>
</evidence>
<evidence type="ECO:0000313" key="7">
    <source>
        <dbReference type="EMBL" id="BFM42975.1"/>
    </source>
</evidence>
<dbReference type="PANTHER" id="PTHR37422:SF17">
    <property type="entry name" value="O-ANTIGEN LIGASE"/>
    <property type="match status" value="1"/>
</dbReference>
<name>A0AAT9H0G7_9FLAO</name>
<proteinExistence type="predicted"/>
<organism evidence="7">
    <name type="scientific">Flavobacterium sp. CFS9</name>
    <dbReference type="NCBI Taxonomy" id="3143118"/>
    <lineage>
        <taxon>Bacteria</taxon>
        <taxon>Pseudomonadati</taxon>
        <taxon>Bacteroidota</taxon>
        <taxon>Flavobacteriia</taxon>
        <taxon>Flavobacteriales</taxon>
        <taxon>Flavobacteriaceae</taxon>
        <taxon>Flavobacterium</taxon>
    </lineage>
</organism>
<comment type="subcellular location">
    <subcellularLocation>
        <location evidence="1">Membrane</location>
        <topology evidence="1">Multi-pass membrane protein</topology>
    </subcellularLocation>
</comment>
<feature type="transmembrane region" description="Helical" evidence="5">
    <location>
        <begin position="329"/>
        <end position="350"/>
    </location>
</feature>
<sequence length="400" mass="46411">MRDLVKEKGFEYLIYALLLSLFFSMAIPNIILAILSIWTIIDYRKYRNLVLNFTFSSSAILLMLLTFLIVKSIFFGTILHDFKILKGFFLFFWLAIILKKVKDFNSFKVTVLWGINAVIVCSVVLVSLFFLRHRILPFSNTAEVNELLLLERPYIGFIAVLGLLLAIERVFISIKFKYFWIINSVLLFLFIILISARISIITLFLVATIYLFFYAKISLIKKVASLISFIVFFGLIVATNKNISERFFIKSNLEESLKVASDYEPRIVIWNCAFSMTQKSDFNSFIGFDGYSTVSDNFLDCYSNTIENVSKKEYFLSEKFNSHNQFIDFYLIGGLIGLALFVAFFIKLFLEVRENFFQTAIVASFLLFFCVENIFYRQFGCYLVGIFILTLSHVKNKANE</sequence>
<feature type="transmembrane region" description="Helical" evidence="5">
    <location>
        <begin position="356"/>
        <end position="376"/>
    </location>
</feature>
<feature type="transmembrane region" description="Helical" evidence="5">
    <location>
        <begin position="49"/>
        <end position="70"/>
    </location>
</feature>
<keyword evidence="4 5" id="KW-0472">Membrane</keyword>
<dbReference type="AlphaFoldDB" id="A0AAT9H0G7"/>
<evidence type="ECO:0000259" key="6">
    <source>
        <dbReference type="Pfam" id="PF04932"/>
    </source>
</evidence>
<evidence type="ECO:0000256" key="5">
    <source>
        <dbReference type="SAM" id="Phobius"/>
    </source>
</evidence>
<dbReference type="InterPro" id="IPR051533">
    <property type="entry name" value="WaaL-like"/>
</dbReference>
<gene>
    <name evidence="7" type="ORF">CFS9_16160</name>
</gene>
<feature type="transmembrane region" description="Helical" evidence="5">
    <location>
        <begin position="154"/>
        <end position="172"/>
    </location>
</feature>
<dbReference type="Pfam" id="PF04932">
    <property type="entry name" value="Wzy_C"/>
    <property type="match status" value="1"/>
</dbReference>
<feature type="transmembrane region" description="Helical" evidence="5">
    <location>
        <begin position="82"/>
        <end position="98"/>
    </location>
</feature>